<feature type="domain" description="DUF4283" evidence="3">
    <location>
        <begin position="172"/>
        <end position="257"/>
    </location>
</feature>
<reference evidence="4 5" key="1">
    <citation type="journal article" date="2018" name="PLoS Genet.">
        <title>Population sequencing reveals clonal diversity and ancestral inbreeding in the grapevine cultivar Chardonnay.</title>
        <authorList>
            <person name="Roach M.J."/>
            <person name="Johnson D.L."/>
            <person name="Bohlmann J."/>
            <person name="van Vuuren H.J."/>
            <person name="Jones S.J."/>
            <person name="Pretorius I.S."/>
            <person name="Schmidt S.A."/>
            <person name="Borneman A.R."/>
        </authorList>
    </citation>
    <scope>NUCLEOTIDE SEQUENCE [LARGE SCALE GENOMIC DNA]</scope>
    <source>
        <strain evidence="5">cv. Chardonnay</strain>
        <tissue evidence="4">Leaf</tissue>
    </source>
</reference>
<evidence type="ECO:0000259" key="2">
    <source>
        <dbReference type="Pfam" id="PF03372"/>
    </source>
</evidence>
<sequence>MEVREEGKQWFAVESKSFEISIKGLGGSLRGVIVERGRGYSRWVRFGELSLSCLLAGVEACCRDVELPRWSKGWKENGRFLGWNAGRMGLEEGEGIHGGWFILAENLRALGVVPFSKKKVEPQAVFGNSRKAESGKNGSERMSYASVVKKNECLEEETIWLQIGEGVVQGKEEKFRRCLVGKIEKGPFLVSEVQVLELWARSTWQLRCGMQVHIFGGSLILFEFKDVLEAERVVMRGSRRFRGRLISLERWHHETGCLVQEEANKESWVRVLGLPLHLWSREVLIKIGDCCGEFVEVDEGSENLVQMQWARILVRSSGRRLPGSLQLVIESMCYSIQLWWEVFPKFSMVVPRSYSEGSPESKVRDDDGGDPCASKGVEKDLGQDHLQKVVAGEDVFGGGGRRVCLEMTRDSKGASEPHGVENPLGLIVGDDRATAIVPLEWFEPPKAWNSGADEVLQAEASRCDCGSVTEMVGVDGDISPLNMVLVDRRDEAACSGEEMAMVLVGETSIDERNSLRRPKSKECRLVWFGPWGWEDHWSGELFILEVWQGGWVYDPAIGRLREDFWEELGTIRGLWQDPWCLGGDFNVIRFLGERNRISRLSSAIRRFLEIIDDLELRDFPLQGGSFTWRGGLNNQTQSKLDRFIVSKDWERYFSGAIQSLLPRIVSDHCLILLDCGGTRKGPSPFRFENMWLKEEGFKDLLRNWWVGFKFRGSFSFTLSEKLKALKACLKVWNREVFGNVNARKESALKRMMFWDSIEGDRVLNTEEQNSRKQALEEYEKWVVMEETSWRQKSRELWLREGDKNTGYFHKMANAHKRVNSMVKIKINGTWVSEKRDIKEGVVQAFHSLLTETAE</sequence>
<name>A0A438H2V0_VITVI</name>
<protein>
    <submittedName>
        <fullName evidence="4">Uncharacterized protein</fullName>
    </submittedName>
</protein>
<organism evidence="4 5">
    <name type="scientific">Vitis vinifera</name>
    <name type="common">Grape</name>
    <dbReference type="NCBI Taxonomy" id="29760"/>
    <lineage>
        <taxon>Eukaryota</taxon>
        <taxon>Viridiplantae</taxon>
        <taxon>Streptophyta</taxon>
        <taxon>Embryophyta</taxon>
        <taxon>Tracheophyta</taxon>
        <taxon>Spermatophyta</taxon>
        <taxon>Magnoliopsida</taxon>
        <taxon>eudicotyledons</taxon>
        <taxon>Gunneridae</taxon>
        <taxon>Pentapetalae</taxon>
        <taxon>rosids</taxon>
        <taxon>Vitales</taxon>
        <taxon>Vitaceae</taxon>
        <taxon>Viteae</taxon>
        <taxon>Vitis</taxon>
    </lineage>
</organism>
<dbReference type="SUPFAM" id="SSF56219">
    <property type="entry name" value="DNase I-like"/>
    <property type="match status" value="1"/>
</dbReference>
<comment type="caution">
    <text evidence="4">The sequence shown here is derived from an EMBL/GenBank/DDBJ whole genome shotgun (WGS) entry which is preliminary data.</text>
</comment>
<evidence type="ECO:0000256" key="1">
    <source>
        <dbReference type="SAM" id="MobiDB-lite"/>
    </source>
</evidence>
<accession>A0A438H2V0</accession>
<dbReference type="InterPro" id="IPR036691">
    <property type="entry name" value="Endo/exonu/phosph_ase_sf"/>
</dbReference>
<feature type="region of interest" description="Disordered" evidence="1">
    <location>
        <begin position="356"/>
        <end position="376"/>
    </location>
</feature>
<dbReference type="Pfam" id="PF14111">
    <property type="entry name" value="DUF4283"/>
    <property type="match status" value="1"/>
</dbReference>
<dbReference type="InterPro" id="IPR025558">
    <property type="entry name" value="DUF4283"/>
</dbReference>
<evidence type="ECO:0000259" key="3">
    <source>
        <dbReference type="Pfam" id="PF14111"/>
    </source>
</evidence>
<dbReference type="Pfam" id="PF03372">
    <property type="entry name" value="Exo_endo_phos"/>
    <property type="match status" value="1"/>
</dbReference>
<dbReference type="PANTHER" id="PTHR34427">
    <property type="entry name" value="DUF4283 DOMAIN PROTEIN"/>
    <property type="match status" value="1"/>
</dbReference>
<dbReference type="InterPro" id="IPR005135">
    <property type="entry name" value="Endo/exonuclease/phosphatase"/>
</dbReference>
<gene>
    <name evidence="4" type="ORF">CK203_052328</name>
</gene>
<dbReference type="AlphaFoldDB" id="A0A438H2V0"/>
<evidence type="ECO:0000313" key="4">
    <source>
        <dbReference type="EMBL" id="RVW78944.1"/>
    </source>
</evidence>
<dbReference type="Proteomes" id="UP000288805">
    <property type="component" value="Unassembled WGS sequence"/>
</dbReference>
<feature type="domain" description="Endonuclease/exonuclease/phosphatase" evidence="2">
    <location>
        <begin position="576"/>
        <end position="668"/>
    </location>
</feature>
<dbReference type="Gene3D" id="3.60.10.10">
    <property type="entry name" value="Endonuclease/exonuclease/phosphatase"/>
    <property type="match status" value="1"/>
</dbReference>
<dbReference type="GO" id="GO:0003824">
    <property type="term" value="F:catalytic activity"/>
    <property type="evidence" value="ECO:0007669"/>
    <property type="project" value="InterPro"/>
</dbReference>
<dbReference type="EMBL" id="QGNW01000288">
    <property type="protein sequence ID" value="RVW78944.1"/>
    <property type="molecule type" value="Genomic_DNA"/>
</dbReference>
<evidence type="ECO:0000313" key="5">
    <source>
        <dbReference type="Proteomes" id="UP000288805"/>
    </source>
</evidence>
<proteinExistence type="predicted"/>
<dbReference type="PANTHER" id="PTHR34427:SF5">
    <property type="entry name" value="DUF4283 DOMAIN-CONTAINING PROTEIN"/>
    <property type="match status" value="1"/>
</dbReference>